<dbReference type="Proteomes" id="UP001197827">
    <property type="component" value="Unassembled WGS sequence"/>
</dbReference>
<organism evidence="2 3">
    <name type="scientific">Faecalibacillus intestinalis</name>
    <dbReference type="NCBI Taxonomy" id="1982626"/>
    <lineage>
        <taxon>Bacteria</taxon>
        <taxon>Bacillati</taxon>
        <taxon>Bacillota</taxon>
        <taxon>Erysipelotrichia</taxon>
        <taxon>Erysipelotrichales</taxon>
        <taxon>Coprobacillaceae</taxon>
        <taxon>Faecalibacillus</taxon>
    </lineage>
</organism>
<comment type="caution">
    <text evidence="2">The sequence shown here is derived from an EMBL/GenBank/DDBJ whole genome shotgun (WGS) entry which is preliminary data.</text>
</comment>
<sequence>MDRISIKITFITREFVNTEFMKSLLAQLNLRENLTWSNIRSERFSSLLSKNANEETEWVLNNGNLWYWYLSFFSFNDDLYFRMEQTEHVMGISYILLKCKNDTSIINQCLDILKALFRDRYFMIHVIDEKIYEYQAQAQEDLYNKWFNRFKKMKANYKLRSDSLRIYDELGINVGLSRKMYFGRYMLEYFDKERLLSCPYVYHSEETKNGIEIQLYEDLMQERVLFKEWKIRHYYQIDKIAKEISSKLSLLEGSDCLYSMENLIPYKPIYFYNNSVQKESRKGLKNKHIIPADIFYKEILLSKYKKTHFRKMDEDCLVDASLLGLLLYIKDEESDVKSIFETEAMISIEQFEDDPYEFAKQKGYQFSKINEHKYLLEKEDEKIVDKQYYYEDEDLKFVINLEIRKDKLNKTEIKEVVSEFDRMNRSAKIRKMK</sequence>
<dbReference type="Proteomes" id="UP000240974">
    <property type="component" value="Unassembled WGS sequence"/>
</dbReference>
<dbReference type="RefSeq" id="WP_022000995.1">
    <property type="nucleotide sequence ID" value="NZ_DAWBZG010000020.1"/>
</dbReference>
<reference evidence="1" key="2">
    <citation type="submission" date="2021-10" db="EMBL/GenBank/DDBJ databases">
        <title>Collection of gut derived symbiotic bacterial strains cultured from healthy donors.</title>
        <authorList>
            <person name="Lin H."/>
            <person name="Littmann E."/>
            <person name="Kohout C."/>
            <person name="Pamer E.G."/>
        </authorList>
    </citation>
    <scope>NUCLEOTIDE SEQUENCE</scope>
    <source>
        <strain evidence="1">DFI.5.2</strain>
    </source>
</reference>
<evidence type="ECO:0000313" key="1">
    <source>
        <dbReference type="EMBL" id="MCB8561535.1"/>
    </source>
</evidence>
<evidence type="ECO:0000313" key="3">
    <source>
        <dbReference type="Proteomes" id="UP000240974"/>
    </source>
</evidence>
<protein>
    <submittedName>
        <fullName evidence="2">Uncharacterized protein</fullName>
    </submittedName>
</protein>
<keyword evidence="3" id="KW-1185">Reference proteome</keyword>
<proteinExistence type="predicted"/>
<name>A0A2T3FZJ0_9FIRM</name>
<dbReference type="AlphaFoldDB" id="A0A2T3FZJ0"/>
<gene>
    <name evidence="2" type="ORF">C7U54_08195</name>
    <name evidence="1" type="ORF">LJD74_05830</name>
</gene>
<dbReference type="EMBL" id="PYLQ01000010">
    <property type="protein sequence ID" value="PST40672.1"/>
    <property type="molecule type" value="Genomic_DNA"/>
</dbReference>
<evidence type="ECO:0000313" key="2">
    <source>
        <dbReference type="EMBL" id="PST40672.1"/>
    </source>
</evidence>
<reference evidence="2 3" key="1">
    <citation type="journal article" date="2019" name="Int. J. Syst. Evol. Microbiol.">
        <title>Faecalibacillus intestinalis gen. nov., sp. nov. and Faecalibacillus faecis sp. nov., isolated from human faeces.</title>
        <authorList>
            <person name="Seo B."/>
            <person name="Jeon K."/>
            <person name="Baek I."/>
            <person name="Lee Y.M."/>
            <person name="Baek K."/>
            <person name="Ko G."/>
        </authorList>
    </citation>
    <scope>NUCLEOTIDE SEQUENCE [LARGE SCALE GENOMIC DNA]</scope>
    <source>
        <strain evidence="2 3">SNUG30099</strain>
    </source>
</reference>
<dbReference type="EMBL" id="JAJDKQ010000008">
    <property type="protein sequence ID" value="MCB8561535.1"/>
    <property type="molecule type" value="Genomic_DNA"/>
</dbReference>
<accession>A0A2T3FZJ0</accession>